<sequence>MPKHSMDETAAKVLWDMSCELVNLEDLSYLVNGKRMIGLSVHEFGTNALNMRLNGKRMIGLSVHEFGTNALNMRRKCKSERRLDGKVVIITGANTGIGKETALQLSLRGAKIYIGCRSLEKADAAVDDIRKVNPKADITSLQLDLSSFKSVRQFANQVVEREAMIDILINNAGIYQCPEWETVDGFEMQFGTNHLGPFLLTLTLLPLLRKAPKARVVNVASGFHEIGKIYFDNINLRNGKYDPQTAYCQSKLAMVICTREMAKRLGNKSNVTVYVLNPGVVKTELQRHQKYSETLMNAMFLSPEMGAQTTLYCTLQEELDGESGFYYEYCKSERRLNGKVVIITGANTGIGKETALQLSLRGAKIYIGCRSLEKAETAINDIKSVNPGADITSLQLDLSSFKSVRQFAQQVMEREAIIDILINNAGVMACPEWQTTDGFEMQFGTNYLGPFLLTLTLLPHIKRAPVARIVNVSSSMHAIGKIYFDNINLRNGKYTPTRAYGQSKLAVVLGTRELAKRLGKNSTVTCYVLNPGAIKTDLQRHSNMSEGMMNMMFMKPDMGAQTTLYCTLQEELDHESGFYYKRKVKTNKKLNGQVVVVTGANTGIGKETAYQMTLREAKVYIGCRDVKKGETAVKEIQSMNPKADIKLLKLDLSSLQSVRHFAKELSQLESKVDILINNAGVMACPEWKTEDGFEMQFGTNHLGHFLLTLHLVPLLKKSSAARIVNVSSGLHNFGEIHLNNINLRNGDYHPFFAYGQSKLANVLFSRELAKRLRHTYINTYSLNPGAIDTDLQRHVEKTDDKPKGKGFMRRNLFMTPFMGSQTTLYCALEEDLDDETGYFYDNCRRIDYMIAEANDDKTAKALWKLSEDFVKLEDHLRI</sequence>
<keyword evidence="1" id="KW-0560">Oxidoreductase</keyword>
<proteinExistence type="predicted"/>
<evidence type="ECO:0000313" key="2">
    <source>
        <dbReference type="EMBL" id="CAD7652555.1"/>
    </source>
</evidence>
<dbReference type="Gene3D" id="3.40.50.720">
    <property type="entry name" value="NAD(P)-binding Rossmann-like Domain"/>
    <property type="match status" value="3"/>
</dbReference>
<dbReference type="PRINTS" id="PR00080">
    <property type="entry name" value="SDRFAMILY"/>
</dbReference>
<accession>A0A7R9QP11</accession>
<dbReference type="SUPFAM" id="SSF51735">
    <property type="entry name" value="NAD(P)-binding Rossmann-fold domains"/>
    <property type="match status" value="3"/>
</dbReference>
<dbReference type="PANTHER" id="PTHR43157">
    <property type="entry name" value="PHOSPHATIDYLINOSITOL-GLYCAN BIOSYNTHESIS CLASS F PROTEIN-RELATED"/>
    <property type="match status" value="1"/>
</dbReference>
<name>A0A7R9QP11_9ACAR</name>
<dbReference type="CDD" id="cd05327">
    <property type="entry name" value="retinol-DH_like_SDR_c_like"/>
    <property type="match status" value="1"/>
</dbReference>
<organism evidence="2">
    <name type="scientific">Oppiella nova</name>
    <dbReference type="NCBI Taxonomy" id="334625"/>
    <lineage>
        <taxon>Eukaryota</taxon>
        <taxon>Metazoa</taxon>
        <taxon>Ecdysozoa</taxon>
        <taxon>Arthropoda</taxon>
        <taxon>Chelicerata</taxon>
        <taxon>Arachnida</taxon>
        <taxon>Acari</taxon>
        <taxon>Acariformes</taxon>
        <taxon>Sarcoptiformes</taxon>
        <taxon>Oribatida</taxon>
        <taxon>Brachypylina</taxon>
        <taxon>Oppioidea</taxon>
        <taxon>Oppiidae</taxon>
        <taxon>Oppiella</taxon>
    </lineage>
</organism>
<gene>
    <name evidence="2" type="ORF">ONB1V03_LOCUS9216</name>
</gene>
<dbReference type="AlphaFoldDB" id="A0A7R9QP11"/>
<dbReference type="PANTHER" id="PTHR43157:SF31">
    <property type="entry name" value="PHOSPHATIDYLINOSITOL-GLYCAN BIOSYNTHESIS CLASS F PROTEIN"/>
    <property type="match status" value="1"/>
</dbReference>
<dbReference type="Pfam" id="PF00106">
    <property type="entry name" value="adh_short"/>
    <property type="match status" value="3"/>
</dbReference>
<dbReference type="Proteomes" id="UP000728032">
    <property type="component" value="Unassembled WGS sequence"/>
</dbReference>
<dbReference type="EMBL" id="OC920490">
    <property type="protein sequence ID" value="CAD7652555.1"/>
    <property type="molecule type" value="Genomic_DNA"/>
</dbReference>
<evidence type="ECO:0000256" key="1">
    <source>
        <dbReference type="ARBA" id="ARBA00023002"/>
    </source>
</evidence>
<dbReference type="PRINTS" id="PR00081">
    <property type="entry name" value="GDHRDH"/>
</dbReference>
<dbReference type="InterPro" id="IPR036291">
    <property type="entry name" value="NAD(P)-bd_dom_sf"/>
</dbReference>
<reference evidence="2" key="1">
    <citation type="submission" date="2020-11" db="EMBL/GenBank/DDBJ databases">
        <authorList>
            <person name="Tran Van P."/>
        </authorList>
    </citation>
    <scope>NUCLEOTIDE SEQUENCE</scope>
</reference>
<dbReference type="InterPro" id="IPR002347">
    <property type="entry name" value="SDR_fam"/>
</dbReference>
<dbReference type="EMBL" id="CAJPVJ010005665">
    <property type="protein sequence ID" value="CAG2169742.1"/>
    <property type="molecule type" value="Genomic_DNA"/>
</dbReference>
<dbReference type="GO" id="GO:0016491">
    <property type="term" value="F:oxidoreductase activity"/>
    <property type="evidence" value="ECO:0007669"/>
    <property type="project" value="UniProtKB-KW"/>
</dbReference>
<evidence type="ECO:0000313" key="3">
    <source>
        <dbReference type="Proteomes" id="UP000728032"/>
    </source>
</evidence>
<keyword evidence="3" id="KW-1185">Reference proteome</keyword>
<protein>
    <submittedName>
        <fullName evidence="2">Uncharacterized protein</fullName>
    </submittedName>
</protein>
<dbReference type="OrthoDB" id="6411518at2759"/>